<evidence type="ECO:0000256" key="3">
    <source>
        <dbReference type="ARBA" id="ARBA00023270"/>
    </source>
</evidence>
<evidence type="ECO:0000256" key="4">
    <source>
        <dbReference type="PIRNR" id="PIRNR001365"/>
    </source>
</evidence>
<dbReference type="CDD" id="cd00408">
    <property type="entry name" value="DHDPS-like"/>
    <property type="match status" value="1"/>
</dbReference>
<dbReference type="InterPro" id="IPR002220">
    <property type="entry name" value="DapA-like"/>
</dbReference>
<dbReference type="InterPro" id="IPR020624">
    <property type="entry name" value="Schiff_base-form_aldolases_CS"/>
</dbReference>
<dbReference type="PANTHER" id="PTHR12128:SF66">
    <property type="entry name" value="4-HYDROXY-2-OXOGLUTARATE ALDOLASE, MITOCHONDRIAL"/>
    <property type="match status" value="1"/>
</dbReference>
<dbReference type="PROSITE" id="PS00665">
    <property type="entry name" value="DHDPS_1"/>
    <property type="match status" value="1"/>
</dbReference>
<evidence type="ECO:0000313" key="6">
    <source>
        <dbReference type="Proteomes" id="UP001149822"/>
    </source>
</evidence>
<organism evidence="5 6">
    <name type="scientific">Paracoccus benzoatiresistens</name>
    <dbReference type="NCBI Taxonomy" id="2997341"/>
    <lineage>
        <taxon>Bacteria</taxon>
        <taxon>Pseudomonadati</taxon>
        <taxon>Pseudomonadota</taxon>
        <taxon>Alphaproteobacteria</taxon>
        <taxon>Rhodobacterales</taxon>
        <taxon>Paracoccaceae</taxon>
        <taxon>Paracoccus</taxon>
    </lineage>
</organism>
<evidence type="ECO:0000256" key="2">
    <source>
        <dbReference type="ARBA" id="ARBA00023239"/>
    </source>
</evidence>
<dbReference type="Proteomes" id="UP001149822">
    <property type="component" value="Unassembled WGS sequence"/>
</dbReference>
<keyword evidence="3" id="KW-0704">Schiff base</keyword>
<sequence length="301" mass="32768">MVLEGIYTPLITPFHADGSFDLDALADLIERLIGAGVHGLISGGSTGENYAETAEERLELARFITERTNGRVPVIVGTGAMRTPDSIALAQGARAMGADAILLGTPPYSVPTETENALNALAIDRAADLPIILYNYPGRMSVEMGREFLDRVGRSKNVIGIKESSGDINRVHLLARDYPHIQMSCGMDDQALEFFAWGARSWICAGSNFLPEEHIALYRACAVDGNFDKGRRIMSTMLPLMRVLEQGGKFIQCVKHGVEVTGLRAGPMRPPLKGLSKDEKRALEQVIRTLKTTVKAIMEGN</sequence>
<proteinExistence type="inferred from homology"/>
<comment type="caution">
    <text evidence="5">The sequence shown here is derived from an EMBL/GenBank/DDBJ whole genome shotgun (WGS) entry which is preliminary data.</text>
</comment>
<dbReference type="Gene3D" id="3.20.20.70">
    <property type="entry name" value="Aldolase class I"/>
    <property type="match status" value="1"/>
</dbReference>
<evidence type="ECO:0000256" key="1">
    <source>
        <dbReference type="ARBA" id="ARBA00007592"/>
    </source>
</evidence>
<keyword evidence="6" id="KW-1185">Reference proteome</keyword>
<dbReference type="PRINTS" id="PR00146">
    <property type="entry name" value="DHPICSNTHASE"/>
</dbReference>
<comment type="similarity">
    <text evidence="1 4">Belongs to the DapA family.</text>
</comment>
<dbReference type="EMBL" id="JAPTYD010000004">
    <property type="protein sequence ID" value="MCZ0961003.1"/>
    <property type="molecule type" value="Genomic_DNA"/>
</dbReference>
<name>A0ABT4J1P3_9RHOB</name>
<dbReference type="PIRSF" id="PIRSF001365">
    <property type="entry name" value="DHDPS"/>
    <property type="match status" value="1"/>
</dbReference>
<dbReference type="InterPro" id="IPR013785">
    <property type="entry name" value="Aldolase_TIM"/>
</dbReference>
<dbReference type="Pfam" id="PF00701">
    <property type="entry name" value="DHDPS"/>
    <property type="match status" value="1"/>
</dbReference>
<reference evidence="5" key="1">
    <citation type="submission" date="2022-12" db="EMBL/GenBank/DDBJ databases">
        <title>Paracoccus sp. EF6 isolated from a lake water.</title>
        <authorList>
            <person name="Liu H."/>
        </authorList>
    </citation>
    <scope>NUCLEOTIDE SEQUENCE</scope>
    <source>
        <strain evidence="5">EF6</strain>
    </source>
</reference>
<dbReference type="PANTHER" id="PTHR12128">
    <property type="entry name" value="DIHYDRODIPICOLINATE SYNTHASE"/>
    <property type="match status" value="1"/>
</dbReference>
<gene>
    <name evidence="5" type="ORF">OU682_05155</name>
</gene>
<dbReference type="SUPFAM" id="SSF51569">
    <property type="entry name" value="Aldolase"/>
    <property type="match status" value="1"/>
</dbReference>
<dbReference type="SMART" id="SM01130">
    <property type="entry name" value="DHDPS"/>
    <property type="match status" value="1"/>
</dbReference>
<evidence type="ECO:0000313" key="5">
    <source>
        <dbReference type="EMBL" id="MCZ0961003.1"/>
    </source>
</evidence>
<keyword evidence="2 4" id="KW-0456">Lyase</keyword>
<protein>
    <submittedName>
        <fullName evidence="5">Dihydrodipicolinate synthase family protein</fullName>
    </submittedName>
</protein>
<accession>A0ABT4J1P3</accession>